<evidence type="ECO:0000313" key="2">
    <source>
        <dbReference type="EMBL" id="MDT0575861.1"/>
    </source>
</evidence>
<dbReference type="Gene3D" id="3.40.50.2000">
    <property type="entry name" value="Glycogen Phosphorylase B"/>
    <property type="match status" value="2"/>
</dbReference>
<dbReference type="Pfam" id="PF13692">
    <property type="entry name" value="Glyco_trans_1_4"/>
    <property type="match status" value="1"/>
</dbReference>
<dbReference type="GO" id="GO:0016757">
    <property type="term" value="F:glycosyltransferase activity"/>
    <property type="evidence" value="ECO:0007669"/>
    <property type="project" value="UniProtKB-KW"/>
</dbReference>
<name>A0ABU2ZGY4_9SPHN</name>
<dbReference type="SUPFAM" id="SSF53756">
    <property type="entry name" value="UDP-Glycosyltransferase/glycogen phosphorylase"/>
    <property type="match status" value="1"/>
</dbReference>
<dbReference type="RefSeq" id="WP_311340443.1">
    <property type="nucleotide sequence ID" value="NZ_JAVRHS010000004.1"/>
</dbReference>
<keyword evidence="3" id="KW-1185">Reference proteome</keyword>
<organism evidence="2 3">
    <name type="scientific">Croceicoccus esteveae</name>
    <dbReference type="NCBI Taxonomy" id="3075597"/>
    <lineage>
        <taxon>Bacteria</taxon>
        <taxon>Pseudomonadati</taxon>
        <taxon>Pseudomonadota</taxon>
        <taxon>Alphaproteobacteria</taxon>
        <taxon>Sphingomonadales</taxon>
        <taxon>Erythrobacteraceae</taxon>
        <taxon>Croceicoccus</taxon>
    </lineage>
</organism>
<sequence length="417" mass="44543">MHRPCDVVFVSRQRLVGRTNGSSAYLLDLAAAARRAGLACILVQPSPSFFGRMPVLRLTSDMEVFTRHHARGAVRLGRLLVALDPAVWLSAARGVLARTTRRAGLNMHWLKDRKAPYSIAVPWTDADRTYGARHVPDGAIVIADYIFQTEAFASLGRKPRATATIMHDLFHRRAELVAATGASDSVVAVSRKDELDLLARADLVIAIQQAEADFVAENLPQQPVMTVPMSFAAIATAQPGEADQILFVGSNTEPNIAGLKWFCENCWPTIRNALPEATLQIAGTVATGLAGYGVPAGARLLGMVADLDPLYSRAGVVISPLTFGSGLKIKLVEAMALGKAIVATSVTLQGVEEIAGPAVCQADDAAQFAAAVVSLAKDRALREKLGLKAIAVAEQHFCATATQDQFTAWLLDRCAGR</sequence>
<proteinExistence type="predicted"/>
<dbReference type="PANTHER" id="PTHR46401:SF2">
    <property type="entry name" value="GLYCOSYLTRANSFERASE WBBK-RELATED"/>
    <property type="match status" value="1"/>
</dbReference>
<dbReference type="EC" id="2.4.-.-" evidence="2"/>
<keyword evidence="2" id="KW-0328">Glycosyltransferase</keyword>
<evidence type="ECO:0000313" key="3">
    <source>
        <dbReference type="Proteomes" id="UP001259803"/>
    </source>
</evidence>
<keyword evidence="1 2" id="KW-0808">Transferase</keyword>
<evidence type="ECO:0000256" key="1">
    <source>
        <dbReference type="ARBA" id="ARBA00022679"/>
    </source>
</evidence>
<dbReference type="PANTHER" id="PTHR46401">
    <property type="entry name" value="GLYCOSYLTRANSFERASE WBBK-RELATED"/>
    <property type="match status" value="1"/>
</dbReference>
<comment type="caution">
    <text evidence="2">The sequence shown here is derived from an EMBL/GenBank/DDBJ whole genome shotgun (WGS) entry which is preliminary data.</text>
</comment>
<protein>
    <submittedName>
        <fullName evidence="2">Glycosyltransferase</fullName>
        <ecNumber evidence="2">2.4.-.-</ecNumber>
    </submittedName>
</protein>
<accession>A0ABU2ZGY4</accession>
<gene>
    <name evidence="2" type="ORF">RM533_06650</name>
</gene>
<dbReference type="Proteomes" id="UP001259803">
    <property type="component" value="Unassembled WGS sequence"/>
</dbReference>
<dbReference type="EMBL" id="JAVRHS010000004">
    <property type="protein sequence ID" value="MDT0575861.1"/>
    <property type="molecule type" value="Genomic_DNA"/>
</dbReference>
<reference evidence="2 3" key="1">
    <citation type="submission" date="2023-09" db="EMBL/GenBank/DDBJ databases">
        <authorList>
            <person name="Rey-Velasco X."/>
        </authorList>
    </citation>
    <scope>NUCLEOTIDE SEQUENCE [LARGE SCALE GENOMIC DNA]</scope>
    <source>
        <strain evidence="2 3">F390</strain>
    </source>
</reference>